<protein>
    <recommendedName>
        <fullName evidence="3">Glycosylase</fullName>
    </recommendedName>
</protein>
<dbReference type="PANTHER" id="PTHR35279">
    <property type="match status" value="1"/>
</dbReference>
<keyword evidence="2" id="KW-1185">Reference proteome</keyword>
<proteinExistence type="predicted"/>
<evidence type="ECO:0000313" key="2">
    <source>
        <dbReference type="Proteomes" id="UP000738431"/>
    </source>
</evidence>
<name>A0ABZ1C6I5_9BACT</name>
<dbReference type="SUPFAM" id="SSF75005">
    <property type="entry name" value="Arabinanase/levansucrase/invertase"/>
    <property type="match status" value="2"/>
</dbReference>
<dbReference type="InterPro" id="IPR023296">
    <property type="entry name" value="Glyco_hydro_beta-prop_sf"/>
</dbReference>
<dbReference type="EMBL" id="CP139781">
    <property type="protein sequence ID" value="WRQ85920.1"/>
    <property type="molecule type" value="Genomic_DNA"/>
</dbReference>
<reference evidence="1 2" key="1">
    <citation type="submission" date="2021-08" db="EMBL/GenBank/DDBJ databases">
        <authorList>
            <person name="Zhang D."/>
            <person name="Zhang A."/>
            <person name="Wang L."/>
        </authorList>
    </citation>
    <scope>NUCLEOTIDE SEQUENCE [LARGE SCALE GENOMIC DNA]</scope>
    <source>
        <strain evidence="1 2">WL0086</strain>
    </source>
</reference>
<dbReference type="Gene3D" id="2.115.10.20">
    <property type="entry name" value="Glycosyl hydrolase domain, family 43"/>
    <property type="match status" value="2"/>
</dbReference>
<accession>A0ABZ1C6I5</accession>
<evidence type="ECO:0000313" key="1">
    <source>
        <dbReference type="EMBL" id="WRQ85920.1"/>
    </source>
</evidence>
<gene>
    <name evidence="1" type="ORF">K1X11_013990</name>
</gene>
<reference evidence="1 2" key="2">
    <citation type="submission" date="2023-12" db="EMBL/GenBank/DDBJ databases">
        <title>Description of an unclassified Opitutus bacterium of Verrucomicrobiota.</title>
        <authorList>
            <person name="Zhang D.-F."/>
        </authorList>
    </citation>
    <scope>NUCLEOTIDE SEQUENCE [LARGE SCALE GENOMIC DNA]</scope>
    <source>
        <strain evidence="1 2">WL0086</strain>
    </source>
</reference>
<sequence length="379" mass="42811">MRFVKFHFGRYARSPVGALTSGLLALILTTLLNAERPPVTPFPSGGGVRWVSPATMAEIYEEVKTPHKYGIVLRGEAGELVDCANVFRHEGRWYMMFVASQNNQGYETHLAVSDDLLHWERLGKILPFTREGWDAWQADGGLSLYDTRWDDATHELGTHEGRYWLSYIGGAKQGYEPDPLSIGLASTTDPVAIAPWERHASNPVLSPDQSDARDFERKTLYKSAIIRDETETLGAPFVMFYNGKAPPYNREAIGIALSDDLHSWRRYGHGPVINNVGSARWAISGDPQLTKIGDVWVMFYFGAFWQPDAFDTFACSYDLVHWRKWDGPHLVQPTESWDAEYAHKPWVIKHDGVVYHFYCAVGDQGRVIALATSKDLRTE</sequence>
<dbReference type="RefSeq" id="WP_221032737.1">
    <property type="nucleotide sequence ID" value="NZ_CP139781.1"/>
</dbReference>
<evidence type="ECO:0008006" key="3">
    <source>
        <dbReference type="Google" id="ProtNLM"/>
    </source>
</evidence>
<organism evidence="1 2">
    <name type="scientific">Actomonas aquatica</name>
    <dbReference type="NCBI Taxonomy" id="2866162"/>
    <lineage>
        <taxon>Bacteria</taxon>
        <taxon>Pseudomonadati</taxon>
        <taxon>Verrucomicrobiota</taxon>
        <taxon>Opitutia</taxon>
        <taxon>Opitutales</taxon>
        <taxon>Opitutaceae</taxon>
        <taxon>Actomonas</taxon>
    </lineage>
</organism>
<dbReference type="PANTHER" id="PTHR35279:SF1">
    <property type="entry name" value="ARABINANASE_LEVANSUCRASE_INVERTASE"/>
    <property type="match status" value="1"/>
</dbReference>
<dbReference type="Proteomes" id="UP000738431">
    <property type="component" value="Chromosome"/>
</dbReference>